<accession>A0AAD7X2P6</accession>
<comment type="caution">
    <text evidence="2">The sequence shown here is derived from an EMBL/GenBank/DDBJ whole genome shotgun (WGS) entry which is preliminary data.</text>
</comment>
<evidence type="ECO:0000313" key="3">
    <source>
        <dbReference type="Proteomes" id="UP001221898"/>
    </source>
</evidence>
<organism evidence="2 3">
    <name type="scientific">Aldrovandia affinis</name>
    <dbReference type="NCBI Taxonomy" id="143900"/>
    <lineage>
        <taxon>Eukaryota</taxon>
        <taxon>Metazoa</taxon>
        <taxon>Chordata</taxon>
        <taxon>Craniata</taxon>
        <taxon>Vertebrata</taxon>
        <taxon>Euteleostomi</taxon>
        <taxon>Actinopterygii</taxon>
        <taxon>Neopterygii</taxon>
        <taxon>Teleostei</taxon>
        <taxon>Notacanthiformes</taxon>
        <taxon>Halosauridae</taxon>
        <taxon>Aldrovandia</taxon>
    </lineage>
</organism>
<protein>
    <submittedName>
        <fullName evidence="2">Uncharacterized protein</fullName>
    </submittedName>
</protein>
<name>A0AAD7X2P6_9TELE</name>
<sequence>MGRNFEHLPHQRSLHDPGQDTKARLNSRDQPLKHGLIVACAPVAFRVSEIIRHHPAVLAVPVIRSFRSVSAFTLEYPSALGVK</sequence>
<reference evidence="2" key="1">
    <citation type="journal article" date="2023" name="Science">
        <title>Genome structures resolve the early diversification of teleost fishes.</title>
        <authorList>
            <person name="Parey E."/>
            <person name="Louis A."/>
            <person name="Montfort J."/>
            <person name="Bouchez O."/>
            <person name="Roques C."/>
            <person name="Iampietro C."/>
            <person name="Lluch J."/>
            <person name="Castinel A."/>
            <person name="Donnadieu C."/>
            <person name="Desvignes T."/>
            <person name="Floi Bucao C."/>
            <person name="Jouanno E."/>
            <person name="Wen M."/>
            <person name="Mejri S."/>
            <person name="Dirks R."/>
            <person name="Jansen H."/>
            <person name="Henkel C."/>
            <person name="Chen W.J."/>
            <person name="Zahm M."/>
            <person name="Cabau C."/>
            <person name="Klopp C."/>
            <person name="Thompson A.W."/>
            <person name="Robinson-Rechavi M."/>
            <person name="Braasch I."/>
            <person name="Lecointre G."/>
            <person name="Bobe J."/>
            <person name="Postlethwait J.H."/>
            <person name="Berthelot C."/>
            <person name="Roest Crollius H."/>
            <person name="Guiguen Y."/>
        </authorList>
    </citation>
    <scope>NUCLEOTIDE SEQUENCE</scope>
    <source>
        <strain evidence="2">NC1722</strain>
    </source>
</reference>
<feature type="region of interest" description="Disordered" evidence="1">
    <location>
        <begin position="1"/>
        <end position="25"/>
    </location>
</feature>
<gene>
    <name evidence="2" type="ORF">AAFF_G00139810</name>
</gene>
<dbReference type="EMBL" id="JAINUG010000002">
    <property type="protein sequence ID" value="KAJ8418272.1"/>
    <property type="molecule type" value="Genomic_DNA"/>
</dbReference>
<evidence type="ECO:0000313" key="2">
    <source>
        <dbReference type="EMBL" id="KAJ8418272.1"/>
    </source>
</evidence>
<evidence type="ECO:0000256" key="1">
    <source>
        <dbReference type="SAM" id="MobiDB-lite"/>
    </source>
</evidence>
<proteinExistence type="predicted"/>
<dbReference type="AlphaFoldDB" id="A0AAD7X2P6"/>
<keyword evidence="3" id="KW-1185">Reference proteome</keyword>
<dbReference type="Proteomes" id="UP001221898">
    <property type="component" value="Unassembled WGS sequence"/>
</dbReference>